<organism evidence="2 3">
    <name type="scientific">Oceanobacillus kapialis</name>
    <dbReference type="NCBI Taxonomy" id="481353"/>
    <lineage>
        <taxon>Bacteria</taxon>
        <taxon>Bacillati</taxon>
        <taxon>Bacillota</taxon>
        <taxon>Bacilli</taxon>
        <taxon>Bacillales</taxon>
        <taxon>Bacillaceae</taxon>
        <taxon>Oceanobacillus</taxon>
    </lineage>
</organism>
<dbReference type="GO" id="GO:0016853">
    <property type="term" value="F:isomerase activity"/>
    <property type="evidence" value="ECO:0007669"/>
    <property type="project" value="UniProtKB-KW"/>
</dbReference>
<evidence type="ECO:0000313" key="2">
    <source>
        <dbReference type="EMBL" id="MFD2627795.1"/>
    </source>
</evidence>
<evidence type="ECO:0000259" key="1">
    <source>
        <dbReference type="Pfam" id="PF01261"/>
    </source>
</evidence>
<sequence>MAKIGLQLYTVRDAAEEDFHQLLTDVGELGYEGAQFAGFYDASAQEVADTLQKARVKPAGAHVQIHQLQNNLQDVMRYHEKIGNQLIICPYLPETMRQDKAGYMQTAETFNKIGKELKQAGFQFGYHNHAFEFDSVEDTTGFELLFGNTDPDFVKMELDCYWATYAGHDPNKIIKDYAARCISLHIKDIKVENGDKISTEIGTGTLDIRTLIQSGLDHHVEWFIVEQEHFNGDPLVSAKKNVAALQEML</sequence>
<feature type="domain" description="Xylose isomerase-like TIM barrel" evidence="1">
    <location>
        <begin position="29"/>
        <end position="245"/>
    </location>
</feature>
<accession>A0ABW5PXC0</accession>
<keyword evidence="3" id="KW-1185">Reference proteome</keyword>
<protein>
    <submittedName>
        <fullName evidence="2">Sugar phosphate isomerase/epimerase family protein</fullName>
    </submittedName>
</protein>
<dbReference type="RefSeq" id="WP_379560452.1">
    <property type="nucleotide sequence ID" value="NZ_JBHUMX010000006.1"/>
</dbReference>
<dbReference type="PANTHER" id="PTHR12110:SF41">
    <property type="entry name" value="INOSOSE DEHYDRATASE"/>
    <property type="match status" value="1"/>
</dbReference>
<dbReference type="Pfam" id="PF01261">
    <property type="entry name" value="AP_endonuc_2"/>
    <property type="match status" value="1"/>
</dbReference>
<dbReference type="InterPro" id="IPR050312">
    <property type="entry name" value="IolE/XylAMocC-like"/>
</dbReference>
<dbReference type="PANTHER" id="PTHR12110">
    <property type="entry name" value="HYDROXYPYRUVATE ISOMERASE"/>
    <property type="match status" value="1"/>
</dbReference>
<keyword evidence="2" id="KW-0413">Isomerase</keyword>
<evidence type="ECO:0000313" key="3">
    <source>
        <dbReference type="Proteomes" id="UP001597451"/>
    </source>
</evidence>
<proteinExistence type="predicted"/>
<name>A0ABW5PXC0_9BACI</name>
<reference evidence="3" key="1">
    <citation type="journal article" date="2019" name="Int. J. Syst. Evol. Microbiol.">
        <title>The Global Catalogue of Microorganisms (GCM) 10K type strain sequencing project: providing services to taxonomists for standard genome sequencing and annotation.</title>
        <authorList>
            <consortium name="The Broad Institute Genomics Platform"/>
            <consortium name="The Broad Institute Genome Sequencing Center for Infectious Disease"/>
            <person name="Wu L."/>
            <person name="Ma J."/>
        </authorList>
    </citation>
    <scope>NUCLEOTIDE SEQUENCE [LARGE SCALE GENOMIC DNA]</scope>
    <source>
        <strain evidence="3">TISTR 1858</strain>
    </source>
</reference>
<dbReference type="Gene3D" id="3.20.20.150">
    <property type="entry name" value="Divalent-metal-dependent TIM barrel enzymes"/>
    <property type="match status" value="1"/>
</dbReference>
<dbReference type="InterPro" id="IPR036237">
    <property type="entry name" value="Xyl_isomerase-like_sf"/>
</dbReference>
<dbReference type="SUPFAM" id="SSF51658">
    <property type="entry name" value="Xylose isomerase-like"/>
    <property type="match status" value="1"/>
</dbReference>
<gene>
    <name evidence="2" type="ORF">ACFSUN_03175</name>
</gene>
<comment type="caution">
    <text evidence="2">The sequence shown here is derived from an EMBL/GenBank/DDBJ whole genome shotgun (WGS) entry which is preliminary data.</text>
</comment>
<dbReference type="InterPro" id="IPR013022">
    <property type="entry name" value="Xyl_isomerase-like_TIM-brl"/>
</dbReference>
<dbReference type="EMBL" id="JBHUMX010000006">
    <property type="protein sequence ID" value="MFD2627795.1"/>
    <property type="molecule type" value="Genomic_DNA"/>
</dbReference>
<dbReference type="Proteomes" id="UP001597451">
    <property type="component" value="Unassembled WGS sequence"/>
</dbReference>